<organism evidence="1 2">
    <name type="scientific">Lophiostoma macrostomum CBS 122681</name>
    <dbReference type="NCBI Taxonomy" id="1314788"/>
    <lineage>
        <taxon>Eukaryota</taxon>
        <taxon>Fungi</taxon>
        <taxon>Dikarya</taxon>
        <taxon>Ascomycota</taxon>
        <taxon>Pezizomycotina</taxon>
        <taxon>Dothideomycetes</taxon>
        <taxon>Pleosporomycetidae</taxon>
        <taxon>Pleosporales</taxon>
        <taxon>Lophiostomataceae</taxon>
        <taxon>Lophiostoma</taxon>
    </lineage>
</organism>
<keyword evidence="2" id="KW-1185">Reference proteome</keyword>
<accession>A0A6A6T4F0</accession>
<name>A0A6A6T4F0_9PLEO</name>
<reference evidence="1" key="1">
    <citation type="journal article" date="2020" name="Stud. Mycol.">
        <title>101 Dothideomycetes genomes: a test case for predicting lifestyles and emergence of pathogens.</title>
        <authorList>
            <person name="Haridas S."/>
            <person name="Albert R."/>
            <person name="Binder M."/>
            <person name="Bloem J."/>
            <person name="Labutti K."/>
            <person name="Salamov A."/>
            <person name="Andreopoulos B."/>
            <person name="Baker S."/>
            <person name="Barry K."/>
            <person name="Bills G."/>
            <person name="Bluhm B."/>
            <person name="Cannon C."/>
            <person name="Castanera R."/>
            <person name="Culley D."/>
            <person name="Daum C."/>
            <person name="Ezra D."/>
            <person name="Gonzalez J."/>
            <person name="Henrissat B."/>
            <person name="Kuo A."/>
            <person name="Liang C."/>
            <person name="Lipzen A."/>
            <person name="Lutzoni F."/>
            <person name="Magnuson J."/>
            <person name="Mondo S."/>
            <person name="Nolan M."/>
            <person name="Ohm R."/>
            <person name="Pangilinan J."/>
            <person name="Park H.-J."/>
            <person name="Ramirez L."/>
            <person name="Alfaro M."/>
            <person name="Sun H."/>
            <person name="Tritt A."/>
            <person name="Yoshinaga Y."/>
            <person name="Zwiers L.-H."/>
            <person name="Turgeon B."/>
            <person name="Goodwin S."/>
            <person name="Spatafora J."/>
            <person name="Crous P."/>
            <person name="Grigoriev I."/>
        </authorList>
    </citation>
    <scope>NUCLEOTIDE SEQUENCE</scope>
    <source>
        <strain evidence="1">CBS 122681</strain>
    </source>
</reference>
<proteinExistence type="predicted"/>
<dbReference type="OrthoDB" id="3759773at2759"/>
<gene>
    <name evidence="1" type="ORF">K491DRAFT_717460</name>
</gene>
<evidence type="ECO:0000313" key="1">
    <source>
        <dbReference type="EMBL" id="KAF2654051.1"/>
    </source>
</evidence>
<dbReference type="AlphaFoldDB" id="A0A6A6T4F0"/>
<evidence type="ECO:0000313" key="2">
    <source>
        <dbReference type="Proteomes" id="UP000799324"/>
    </source>
</evidence>
<protein>
    <submittedName>
        <fullName evidence="1">Uncharacterized protein</fullName>
    </submittedName>
</protein>
<sequence>MMTVQDLPIEVLSESFRTWLSQTPMLISRIFVSFANESVLELEKAAQHPVFSQSIRSLTFNVSFYHKTIAQQFDVFVKACGASIIAYTEFEGYTFENAPGFGDLFSQTIHLQETVRPSWDPSMADEIHEPYLKAQLKYAALYNHQEALVGDKSCVGRLAAVFDRFTGLDTILVDDSCRGPRLPRKRRGIEEKGFILNDEGLANFSLHTTRGENSHVGTPANSQIVQSLLDIFEALASSETRPKVLEMQVLLPLDLRFLGRSEARLAAARVALSRTENVTVILDHRTGWFPADDIDDSPPDLDVLCSLLRMLISSPCLSKLALWFTRHDRKRGLFHAASMSLLDFLPHLTLPTNTKRIWLRNIPLRMDDLRDLVTESGEDLQLLDMNRDYYLTGDWVNVPDMLRSLEKSNSDEYVG</sequence>
<dbReference type="Proteomes" id="UP000799324">
    <property type="component" value="Unassembled WGS sequence"/>
</dbReference>
<dbReference type="EMBL" id="MU004370">
    <property type="protein sequence ID" value="KAF2654051.1"/>
    <property type="molecule type" value="Genomic_DNA"/>
</dbReference>